<dbReference type="RefSeq" id="WP_188688785.1">
    <property type="nucleotide sequence ID" value="NZ_BMLY01000001.1"/>
</dbReference>
<dbReference type="EMBL" id="BMLY01000001">
    <property type="protein sequence ID" value="GGP24850.1"/>
    <property type="molecule type" value="Genomic_DNA"/>
</dbReference>
<evidence type="ECO:0000313" key="1">
    <source>
        <dbReference type="EMBL" id="GGP24850.1"/>
    </source>
</evidence>
<evidence type="ECO:0000313" key="2">
    <source>
        <dbReference type="Proteomes" id="UP000621859"/>
    </source>
</evidence>
<sequence>MTDDTLVEDFIHAGHHLRVTVWKSGFFWKWSYVIDGLHKAEITTRPFKEKMDSMNEGIFIAKYQAEKMPPPDNV</sequence>
<reference evidence="2" key="1">
    <citation type="journal article" date="2019" name="Int. J. Syst. Evol. Microbiol.">
        <title>The Global Catalogue of Microorganisms (GCM) 10K type strain sequencing project: providing services to taxonomists for standard genome sequencing and annotation.</title>
        <authorList>
            <consortium name="The Broad Institute Genomics Platform"/>
            <consortium name="The Broad Institute Genome Sequencing Center for Infectious Disease"/>
            <person name="Wu L."/>
            <person name="Ma J."/>
        </authorList>
    </citation>
    <scope>NUCLEOTIDE SEQUENCE [LARGE SCALE GENOMIC DNA]</scope>
    <source>
        <strain evidence="2">CGMCC 1.8860</strain>
    </source>
</reference>
<protein>
    <submittedName>
        <fullName evidence="1">Uncharacterized protein</fullName>
    </submittedName>
</protein>
<proteinExistence type="predicted"/>
<comment type="caution">
    <text evidence="1">The sequence shown here is derived from an EMBL/GenBank/DDBJ whole genome shotgun (WGS) entry which is preliminary data.</text>
</comment>
<organism evidence="1 2">
    <name type="scientific">Silvimonas amylolytica</name>
    <dbReference type="NCBI Taxonomy" id="449663"/>
    <lineage>
        <taxon>Bacteria</taxon>
        <taxon>Pseudomonadati</taxon>
        <taxon>Pseudomonadota</taxon>
        <taxon>Betaproteobacteria</taxon>
        <taxon>Neisseriales</taxon>
        <taxon>Chitinibacteraceae</taxon>
        <taxon>Silvimonas</taxon>
    </lineage>
</organism>
<gene>
    <name evidence="1" type="ORF">GCM10010971_06690</name>
</gene>
<dbReference type="Proteomes" id="UP000621859">
    <property type="component" value="Unassembled WGS sequence"/>
</dbReference>
<name>A0ABQ2PHR5_9NEIS</name>
<keyword evidence="2" id="KW-1185">Reference proteome</keyword>
<accession>A0ABQ2PHR5</accession>